<dbReference type="InterPro" id="IPR010994">
    <property type="entry name" value="RuvA_2-like"/>
</dbReference>
<dbReference type="Proteomes" id="UP000295063">
    <property type="component" value="Unassembled WGS sequence"/>
</dbReference>
<proteinExistence type="predicted"/>
<name>A0A4R1Q3L7_9FIRM</name>
<dbReference type="PANTHER" id="PTHR40084">
    <property type="entry name" value="PHOSPHOHYDROLASE, PHP FAMILY"/>
    <property type="match status" value="1"/>
</dbReference>
<organism evidence="1 2">
    <name type="scientific">Anaerospora hongkongensis</name>
    <dbReference type="NCBI Taxonomy" id="244830"/>
    <lineage>
        <taxon>Bacteria</taxon>
        <taxon>Bacillati</taxon>
        <taxon>Bacillota</taxon>
        <taxon>Negativicutes</taxon>
        <taxon>Selenomonadales</taxon>
        <taxon>Sporomusaceae</taxon>
        <taxon>Anaerospora</taxon>
    </lineage>
</organism>
<dbReference type="RefSeq" id="WP_132074433.1">
    <property type="nucleotide sequence ID" value="NZ_SLUI01000001.1"/>
</dbReference>
<dbReference type="SUPFAM" id="SSF47781">
    <property type="entry name" value="RuvA domain 2-like"/>
    <property type="match status" value="1"/>
</dbReference>
<sequence>MKYCFADLHIHVGATEAGKWVKIPTSRRLTVRNICEHAVRQKGLDIVGIVDAMSPLVLGDIAQLVAEGKLRSLPGGGYQYNRSLTVLLGAEIETVEPQGKMAHTLLFLPDMTAMQNLAYYMKKFIKNINLSTQNAHMSLAQLVEIAALFEAIIIPAHVFTPYKSIYGACTERISAMLTAAEMCKLSAVELGLSADSELADRIGELAPYTFLTNSDAHSLDKIAREYNLFLLQEADFGEVYQAILRQGGRKVIANYGLDPRLGKYHRTLCESCGFTEQTGRLESIDKCISCGSPKIVRGVLDRINAIADYRIPIHPDHRARYYYQVPLEFISGLGKKGMEKLLDVFGSEMNVLHRVSEQELIQAVGSKIAAGIVAARSGTAQILSGSGGIYGKIIKNVDK</sequence>
<dbReference type="EMBL" id="SLUI01000001">
    <property type="protein sequence ID" value="TCL40088.1"/>
    <property type="molecule type" value="Genomic_DNA"/>
</dbReference>
<dbReference type="AlphaFoldDB" id="A0A4R1Q3L7"/>
<comment type="caution">
    <text evidence="1">The sequence shown here is derived from an EMBL/GenBank/DDBJ whole genome shotgun (WGS) entry which is preliminary data.</text>
</comment>
<dbReference type="InterPro" id="IPR016195">
    <property type="entry name" value="Pol/histidinol_Pase-like"/>
</dbReference>
<protein>
    <submittedName>
        <fullName evidence="1">Uncharacterized protein (TIGR00375 family)</fullName>
    </submittedName>
</protein>
<evidence type="ECO:0000313" key="1">
    <source>
        <dbReference type="EMBL" id="TCL40088.1"/>
    </source>
</evidence>
<dbReference type="SUPFAM" id="SSF89550">
    <property type="entry name" value="PHP domain-like"/>
    <property type="match status" value="1"/>
</dbReference>
<reference evidence="1 2" key="1">
    <citation type="submission" date="2019-03" db="EMBL/GenBank/DDBJ databases">
        <title>Genomic Encyclopedia of Type Strains, Phase IV (KMG-IV): sequencing the most valuable type-strain genomes for metagenomic binning, comparative biology and taxonomic classification.</title>
        <authorList>
            <person name="Goeker M."/>
        </authorList>
    </citation>
    <scope>NUCLEOTIDE SEQUENCE [LARGE SCALE GENOMIC DNA]</scope>
    <source>
        <strain evidence="1 2">DSM 15969</strain>
    </source>
</reference>
<dbReference type="CDD" id="cd19067">
    <property type="entry name" value="PfuEndoQ-like"/>
    <property type="match status" value="1"/>
</dbReference>
<dbReference type="OrthoDB" id="9810135at2"/>
<keyword evidence="2" id="KW-1185">Reference proteome</keyword>
<dbReference type="PANTHER" id="PTHR40084:SF1">
    <property type="entry name" value="PHOSPHOTRANSFERASE"/>
    <property type="match status" value="1"/>
</dbReference>
<accession>A0A4R1Q3L7</accession>
<gene>
    <name evidence="1" type="ORF">EV210_101289</name>
</gene>
<evidence type="ECO:0000313" key="2">
    <source>
        <dbReference type="Proteomes" id="UP000295063"/>
    </source>
</evidence>
<dbReference type="Gene3D" id="3.20.20.140">
    <property type="entry name" value="Metal-dependent hydrolases"/>
    <property type="match status" value="1"/>
</dbReference>